<feature type="coiled-coil region" evidence="3">
    <location>
        <begin position="8"/>
        <end position="35"/>
    </location>
</feature>
<dbReference type="EMBL" id="PKSG01000218">
    <property type="protein sequence ID" value="POR37682.1"/>
    <property type="molecule type" value="Genomic_DNA"/>
</dbReference>
<evidence type="ECO:0000256" key="4">
    <source>
        <dbReference type="SAM" id="MobiDB-lite"/>
    </source>
</evidence>
<dbReference type="Pfam" id="PF14027">
    <property type="entry name" value="Questin_oxidase"/>
    <property type="match status" value="1"/>
</dbReference>
<dbReference type="GO" id="GO:0006334">
    <property type="term" value="P:nucleosome assembly"/>
    <property type="evidence" value="ECO:0007669"/>
    <property type="project" value="InterPro"/>
</dbReference>
<dbReference type="GO" id="GO:0005634">
    <property type="term" value="C:nucleus"/>
    <property type="evidence" value="ECO:0007669"/>
    <property type="project" value="InterPro"/>
</dbReference>
<gene>
    <name evidence="5" type="ORF">TPAR_02124</name>
</gene>
<feature type="non-terminal residue" evidence="5">
    <location>
        <position position="692"/>
    </location>
</feature>
<evidence type="ECO:0000256" key="1">
    <source>
        <dbReference type="ARBA" id="ARBA00009947"/>
    </source>
</evidence>
<dbReference type="InterPro" id="IPR002164">
    <property type="entry name" value="NAP_family"/>
</dbReference>
<dbReference type="STRING" id="94208.A0A2S4L5F9"/>
<comment type="caution">
    <text evidence="5">The sequence shown here is derived from an EMBL/GenBank/DDBJ whole genome shotgun (WGS) entry which is preliminary data.</text>
</comment>
<reference evidence="5 6" key="1">
    <citation type="submission" date="2018-01" db="EMBL/GenBank/DDBJ databases">
        <title>Harnessing the power of phylogenomics to disentangle the directionality and signatures of interkingdom host jumping in the parasitic fungal genus Tolypocladium.</title>
        <authorList>
            <person name="Quandt C.A."/>
            <person name="Patterson W."/>
            <person name="Spatafora J.W."/>
        </authorList>
    </citation>
    <scope>NUCLEOTIDE SEQUENCE [LARGE SCALE GENOMIC DNA]</scope>
    <source>
        <strain evidence="5 6">NRBC 100945</strain>
    </source>
</reference>
<name>A0A2S4L5F9_9HYPO</name>
<organism evidence="5 6">
    <name type="scientific">Tolypocladium paradoxum</name>
    <dbReference type="NCBI Taxonomy" id="94208"/>
    <lineage>
        <taxon>Eukaryota</taxon>
        <taxon>Fungi</taxon>
        <taxon>Dikarya</taxon>
        <taxon>Ascomycota</taxon>
        <taxon>Pezizomycotina</taxon>
        <taxon>Sordariomycetes</taxon>
        <taxon>Hypocreomycetidae</taxon>
        <taxon>Hypocreales</taxon>
        <taxon>Ophiocordycipitaceae</taxon>
        <taxon>Tolypocladium</taxon>
    </lineage>
</organism>
<dbReference type="Pfam" id="PF00956">
    <property type="entry name" value="NAP"/>
    <property type="match status" value="1"/>
</dbReference>
<evidence type="ECO:0000313" key="5">
    <source>
        <dbReference type="EMBL" id="POR37682.1"/>
    </source>
</evidence>
<keyword evidence="3" id="KW-0175">Coiled coil</keyword>
<dbReference type="OrthoDB" id="19419at2759"/>
<dbReference type="Proteomes" id="UP000237481">
    <property type="component" value="Unassembled WGS sequence"/>
</dbReference>
<feature type="compositionally biased region" description="Basic and acidic residues" evidence="4">
    <location>
        <begin position="205"/>
        <end position="228"/>
    </location>
</feature>
<evidence type="ECO:0000256" key="2">
    <source>
        <dbReference type="ARBA" id="ARBA00023002"/>
    </source>
</evidence>
<dbReference type="InterPro" id="IPR025337">
    <property type="entry name" value="Questin_oxidase-like"/>
</dbReference>
<evidence type="ECO:0000313" key="6">
    <source>
        <dbReference type="Proteomes" id="UP000237481"/>
    </source>
</evidence>
<comment type="similarity">
    <text evidence="1">Belongs to the nucleosome assembly protein (NAP) family.</text>
</comment>
<evidence type="ECO:0000256" key="3">
    <source>
        <dbReference type="SAM" id="Coils"/>
    </source>
</evidence>
<proteinExistence type="inferred from homology"/>
<dbReference type="GO" id="GO:0016491">
    <property type="term" value="F:oxidoreductase activity"/>
    <property type="evidence" value="ECO:0007669"/>
    <property type="project" value="UniProtKB-KW"/>
</dbReference>
<dbReference type="PANTHER" id="PTHR35870:SF1">
    <property type="entry name" value="PROTEIN, PUTATIVE (AFU_ORTHOLOGUE AFUA_5G03330)-RELATED"/>
    <property type="match status" value="1"/>
</dbReference>
<feature type="compositionally biased region" description="Acidic residues" evidence="4">
    <location>
        <begin position="274"/>
        <end position="299"/>
    </location>
</feature>
<feature type="region of interest" description="Disordered" evidence="4">
    <location>
        <begin position="205"/>
        <end position="242"/>
    </location>
</feature>
<dbReference type="SUPFAM" id="SSF143113">
    <property type="entry name" value="NAP-like"/>
    <property type="match status" value="1"/>
</dbReference>
<accession>A0A2S4L5F9</accession>
<dbReference type="InterPro" id="IPR037231">
    <property type="entry name" value="NAP-like_sf"/>
</dbReference>
<dbReference type="PANTHER" id="PTHR35870">
    <property type="entry name" value="PROTEIN, PUTATIVE (AFU_ORTHOLOGUE AFUA_5G03330)-RELATED"/>
    <property type="match status" value="1"/>
</dbReference>
<dbReference type="AlphaFoldDB" id="A0A2S4L5F9"/>
<protein>
    <submittedName>
        <fullName evidence="5">Nucleosome assembly protein C36B7.08c</fullName>
    </submittedName>
</protein>
<dbReference type="Gene3D" id="3.30.1120.90">
    <property type="entry name" value="Nucleosome assembly protein"/>
    <property type="match status" value="1"/>
</dbReference>
<feature type="compositionally biased region" description="Acidic residues" evidence="4">
    <location>
        <begin position="229"/>
        <end position="242"/>
    </location>
</feature>
<keyword evidence="2" id="KW-0560">Oxidoreductase</keyword>
<sequence>MSAENLDIPIAYEQLEDIEDDFEEAELELLRLQNKLTESLYVKREKVISQIPNFWPLVFEQSPADIDEYIQPSDAALLLGSIKSLSVERFELPQGHPRSIAIKFEFNENEFFENTVLEKKFWWRRAKDGWAGLVSEPVDIKWKADKDLTGGLLALARKVWEEEQAGKTEETEAKKELKERMAKTGMGGVSFFAWFGFRGRNITPEEDREAAKEEQERRQARKEGKEVEVKDEDEEDEGDDDEYELEIFPTADDLAVAIAEDLWPGAIKYFTEAQEQDDLSDVGFESDDDEEMEEPDGEDNPPQKKRKAPSYTRPRTRSFDECRPGRCNVGKRSRADDIEASLLSGGNEVQAVLWTTAASDAHDVTRVASGVIGHPRASRRDWDRSAICQHCTHCTSGVAHAFACASTASRKSVCRSAAGRIRGAGPDGSVAAGRRKRRRASNLRLMRLPPAVLRSAHSTITAPAPRRQQRQTRCSSVRAAARASMATAYQIHVPARDTGLLGVEQDEAAAAKVTELLQKDLENHHVFFNAEGFHNHILHQLLALYGTGAAPALLQQAYDANKTYQIAAMEPHSAVVDELQHDWAASAPKYLGKGRHYPDFLAFFQREVARKGWQAVLAERVFDLDAPGSAALRGRLYAGFLHPMIQLMYGVEWEQPAVVAEGLAQAAVHDGRLGEFLAKVDRAAADAPAAEP</sequence>
<feature type="region of interest" description="Disordered" evidence="4">
    <location>
        <begin position="274"/>
        <end position="319"/>
    </location>
</feature>
<keyword evidence="6" id="KW-1185">Reference proteome</keyword>